<evidence type="ECO:0000256" key="2">
    <source>
        <dbReference type="ARBA" id="ARBA00006602"/>
    </source>
</evidence>
<dbReference type="Proteomes" id="UP001564408">
    <property type="component" value="Unassembled WGS sequence"/>
</dbReference>
<feature type="region of interest" description="Disordered" evidence="8">
    <location>
        <begin position="216"/>
        <end position="253"/>
    </location>
</feature>
<keyword evidence="10" id="KW-0969">Cilium</keyword>
<evidence type="ECO:0000256" key="3">
    <source>
        <dbReference type="ARBA" id="ARBA00016507"/>
    </source>
</evidence>
<dbReference type="RefSeq" id="WP_369666294.1">
    <property type="nucleotide sequence ID" value="NZ_JBDKXB010000005.1"/>
</dbReference>
<dbReference type="PANTHER" id="PTHR34982:SF1">
    <property type="entry name" value="FLAGELLAR ASSEMBLY PROTEIN FLIH"/>
    <property type="match status" value="1"/>
</dbReference>
<keyword evidence="10" id="KW-0966">Cell projection</keyword>
<gene>
    <name evidence="10" type="ORF">ABC977_05740</name>
</gene>
<comment type="similarity">
    <text evidence="2">Belongs to the FliH family.</text>
</comment>
<evidence type="ECO:0000256" key="1">
    <source>
        <dbReference type="ARBA" id="ARBA00003041"/>
    </source>
</evidence>
<keyword evidence="7" id="KW-1006">Bacterial flagellum protein export</keyword>
<evidence type="ECO:0000256" key="5">
    <source>
        <dbReference type="ARBA" id="ARBA00022795"/>
    </source>
</evidence>
<keyword evidence="10" id="KW-0282">Flagellum</keyword>
<evidence type="ECO:0000313" key="10">
    <source>
        <dbReference type="EMBL" id="MEY6431909.1"/>
    </source>
</evidence>
<feature type="domain" description="Flagellar assembly protein FliH/Type III secretion system HrpE" evidence="9">
    <location>
        <begin position="84"/>
        <end position="206"/>
    </location>
</feature>
<evidence type="ECO:0000256" key="4">
    <source>
        <dbReference type="ARBA" id="ARBA00022448"/>
    </source>
</evidence>
<reference evidence="10 11" key="1">
    <citation type="submission" date="2024-05" db="EMBL/GenBank/DDBJ databases">
        <title>Genome Sequence and Characterization of the New Strain Purple Sulfur Bacterium of Genus Thioalkalicoccus.</title>
        <authorList>
            <person name="Bryantseva I.A."/>
            <person name="Kyndt J.A."/>
            <person name="Imhoff J.F."/>
        </authorList>
    </citation>
    <scope>NUCLEOTIDE SEQUENCE [LARGE SCALE GENOMIC DNA]</scope>
    <source>
        <strain evidence="10 11">Um2</strain>
    </source>
</reference>
<evidence type="ECO:0000256" key="8">
    <source>
        <dbReference type="SAM" id="MobiDB-lite"/>
    </source>
</evidence>
<feature type="compositionally biased region" description="Low complexity" evidence="8">
    <location>
        <begin position="17"/>
        <end position="34"/>
    </location>
</feature>
<evidence type="ECO:0000256" key="7">
    <source>
        <dbReference type="ARBA" id="ARBA00023225"/>
    </source>
</evidence>
<organism evidence="10 11">
    <name type="scientific">Thioalkalicoccus limnaeus</name>
    <dbReference type="NCBI Taxonomy" id="120681"/>
    <lineage>
        <taxon>Bacteria</taxon>
        <taxon>Pseudomonadati</taxon>
        <taxon>Pseudomonadota</taxon>
        <taxon>Gammaproteobacteria</taxon>
        <taxon>Chromatiales</taxon>
        <taxon>Chromatiaceae</taxon>
        <taxon>Thioalkalicoccus</taxon>
    </lineage>
</organism>
<comment type="function">
    <text evidence="1">Needed for flagellar regrowth and assembly.</text>
</comment>
<proteinExistence type="inferred from homology"/>
<feature type="region of interest" description="Disordered" evidence="8">
    <location>
        <begin position="15"/>
        <end position="40"/>
    </location>
</feature>
<evidence type="ECO:0000256" key="6">
    <source>
        <dbReference type="ARBA" id="ARBA00022927"/>
    </source>
</evidence>
<dbReference type="InterPro" id="IPR051472">
    <property type="entry name" value="T3SS_Stator/FliH"/>
</dbReference>
<comment type="caution">
    <text evidence="10">The sequence shown here is derived from an EMBL/GenBank/DDBJ whole genome shotgun (WGS) entry which is preliminary data.</text>
</comment>
<keyword evidence="4" id="KW-0813">Transport</keyword>
<dbReference type="PANTHER" id="PTHR34982">
    <property type="entry name" value="YOP PROTEINS TRANSLOCATION PROTEIN L"/>
    <property type="match status" value="1"/>
</dbReference>
<name>A0ABV4BBP8_9GAMM</name>
<evidence type="ECO:0000313" key="11">
    <source>
        <dbReference type="Proteomes" id="UP001564408"/>
    </source>
</evidence>
<protein>
    <recommendedName>
        <fullName evidence="3">Flagellar assembly protein FliH</fullName>
    </recommendedName>
</protein>
<keyword evidence="11" id="KW-1185">Reference proteome</keyword>
<evidence type="ECO:0000259" key="9">
    <source>
        <dbReference type="Pfam" id="PF02108"/>
    </source>
</evidence>
<keyword evidence="5" id="KW-1005">Bacterial flagellum biogenesis</keyword>
<dbReference type="EMBL" id="JBDKXB010000005">
    <property type="protein sequence ID" value="MEY6431909.1"/>
    <property type="molecule type" value="Genomic_DNA"/>
</dbReference>
<dbReference type="Pfam" id="PF02108">
    <property type="entry name" value="FliH"/>
    <property type="match status" value="1"/>
</dbReference>
<sequence>MSEASHDPELQLWRYWSAPELAPGPASGAAPSPGDATMRPPTAEDLEVLRQAAYEEGFASGQEEGLRQGREQGLREGREAVEAHARCLQSLAASLARPLQQVEARVEEELVALVIGLVRQLVRREIKTDPGIIVAALREALGVLPASAQDVVVKVHPDDAALLRETYAEETGPGWRLLETPAITRGGCVVVTSASEVDARVEERLASAICHVFGGERSSDGDKASELASGSTPANGHDRAPDGAADQTPEVSS</sequence>
<dbReference type="InterPro" id="IPR018035">
    <property type="entry name" value="Flagellar_FliH/T3SS_HrpE"/>
</dbReference>
<keyword evidence="6" id="KW-0653">Protein transport</keyword>
<accession>A0ABV4BBP8</accession>